<dbReference type="InterPro" id="IPR054337">
    <property type="entry name" value="Mtrc-MtrF-like_dom_II/IV"/>
</dbReference>
<proteinExistence type="predicted"/>
<keyword evidence="3" id="KW-0479">Metal-binding</keyword>
<dbReference type="Pfam" id="PF22113">
    <property type="entry name" value="Mtrc-MtrF_II-IV_dom"/>
    <property type="match status" value="1"/>
</dbReference>
<evidence type="ECO:0000256" key="3">
    <source>
        <dbReference type="ARBA" id="ARBA00022723"/>
    </source>
</evidence>
<accession>A0A3B1BKC6</accession>
<feature type="transmembrane region" description="Helical" evidence="6">
    <location>
        <begin position="35"/>
        <end position="55"/>
    </location>
</feature>
<keyword evidence="1" id="KW-0813">Transport</keyword>
<evidence type="ECO:0000256" key="6">
    <source>
        <dbReference type="SAM" id="Phobius"/>
    </source>
</evidence>
<reference evidence="8" key="1">
    <citation type="submission" date="2018-06" db="EMBL/GenBank/DDBJ databases">
        <authorList>
            <person name="Zhirakovskaya E."/>
        </authorList>
    </citation>
    <scope>NUCLEOTIDE SEQUENCE</scope>
</reference>
<dbReference type="InterPro" id="IPR038266">
    <property type="entry name" value="NapC/NirT_cytc_sf"/>
</dbReference>
<keyword evidence="6" id="KW-1133">Transmembrane helix</keyword>
<keyword evidence="5" id="KW-0408">Iron</keyword>
<evidence type="ECO:0000313" key="8">
    <source>
        <dbReference type="EMBL" id="VAX16572.1"/>
    </source>
</evidence>
<name>A0A3B1BKC6_9ZZZZ</name>
<dbReference type="SUPFAM" id="SSF48695">
    <property type="entry name" value="Multiheme cytochromes"/>
    <property type="match status" value="1"/>
</dbReference>
<sequence length="203" mass="23150">MSLVLAVFGISNIIFLLAIVSQWRNLRGWTGKTVVFTGILVFPLLWGTIVASHNLEVGKETGFCAKCHVMTPYVDSLKVDDDEPLSAVHYQNNWVPKKYACYACHTQYTVFGPVKAKLSGLKHLYIYYFTDPPEKLKLYAPYENRECLRCHGPSKKFLEHKKHKRPKGLLRKIMNGDKSCMARGCHELGHLLASDLEDDEDDF</sequence>
<dbReference type="InterPro" id="IPR036280">
    <property type="entry name" value="Multihaem_cyt_sf"/>
</dbReference>
<protein>
    <recommendedName>
        <fullName evidence="7">Outer membrane cytochrome MtrC/MtrF-like domain-containing protein</fullName>
    </recommendedName>
</protein>
<evidence type="ECO:0000256" key="5">
    <source>
        <dbReference type="ARBA" id="ARBA00023004"/>
    </source>
</evidence>
<keyword evidence="4" id="KW-0249">Electron transport</keyword>
<dbReference type="AlphaFoldDB" id="A0A3B1BKC6"/>
<organism evidence="8">
    <name type="scientific">hydrothermal vent metagenome</name>
    <dbReference type="NCBI Taxonomy" id="652676"/>
    <lineage>
        <taxon>unclassified sequences</taxon>
        <taxon>metagenomes</taxon>
        <taxon>ecological metagenomes</taxon>
    </lineage>
</organism>
<feature type="domain" description="Outer membrane cytochrome MtrC/MtrF-like" evidence="7">
    <location>
        <begin position="59"/>
        <end position="163"/>
    </location>
</feature>
<keyword evidence="2" id="KW-0349">Heme</keyword>
<feature type="transmembrane region" description="Helical" evidence="6">
    <location>
        <begin position="6"/>
        <end position="23"/>
    </location>
</feature>
<gene>
    <name evidence="8" type="ORF">MNBD_NITROSPINAE02-2149</name>
</gene>
<evidence type="ECO:0000259" key="7">
    <source>
        <dbReference type="Pfam" id="PF22113"/>
    </source>
</evidence>
<keyword evidence="6" id="KW-0812">Transmembrane</keyword>
<evidence type="ECO:0000256" key="1">
    <source>
        <dbReference type="ARBA" id="ARBA00022448"/>
    </source>
</evidence>
<keyword evidence="6" id="KW-0472">Membrane</keyword>
<evidence type="ECO:0000256" key="4">
    <source>
        <dbReference type="ARBA" id="ARBA00022982"/>
    </source>
</evidence>
<dbReference type="GO" id="GO:0046872">
    <property type="term" value="F:metal ion binding"/>
    <property type="evidence" value="ECO:0007669"/>
    <property type="project" value="UniProtKB-KW"/>
</dbReference>
<dbReference type="EMBL" id="UOGE01000011">
    <property type="protein sequence ID" value="VAX16572.1"/>
    <property type="molecule type" value="Genomic_DNA"/>
</dbReference>
<evidence type="ECO:0000256" key="2">
    <source>
        <dbReference type="ARBA" id="ARBA00022617"/>
    </source>
</evidence>
<dbReference type="Gene3D" id="1.10.3820.10">
    <property type="entry name" value="Di-heme elbow motif domain"/>
    <property type="match status" value="1"/>
</dbReference>